<comment type="similarity">
    <text evidence="2">Belongs to the PheA/TfdB FAD monooxygenase family.</text>
</comment>
<dbReference type="EMBL" id="JBFAKC010000001">
    <property type="protein sequence ID" value="MEV0706269.1"/>
    <property type="molecule type" value="Genomic_DNA"/>
</dbReference>
<reference evidence="6 7" key="1">
    <citation type="submission" date="2024-06" db="EMBL/GenBank/DDBJ databases">
        <title>The Natural Products Discovery Center: Release of the First 8490 Sequenced Strains for Exploring Actinobacteria Biosynthetic Diversity.</title>
        <authorList>
            <person name="Kalkreuter E."/>
            <person name="Kautsar S.A."/>
            <person name="Yang D."/>
            <person name="Bader C.D."/>
            <person name="Teijaro C.N."/>
            <person name="Fluegel L."/>
            <person name="Davis C.M."/>
            <person name="Simpson J.R."/>
            <person name="Lauterbach L."/>
            <person name="Steele A.D."/>
            <person name="Gui C."/>
            <person name="Meng S."/>
            <person name="Li G."/>
            <person name="Viehrig K."/>
            <person name="Ye F."/>
            <person name="Su P."/>
            <person name="Kiefer A.F."/>
            <person name="Nichols A."/>
            <person name="Cepeda A.J."/>
            <person name="Yan W."/>
            <person name="Fan B."/>
            <person name="Jiang Y."/>
            <person name="Adhikari A."/>
            <person name="Zheng C.-J."/>
            <person name="Schuster L."/>
            <person name="Cowan T.M."/>
            <person name="Smanski M.J."/>
            <person name="Chevrette M.G."/>
            <person name="De Carvalho L.P.S."/>
            <person name="Shen B."/>
        </authorList>
    </citation>
    <scope>NUCLEOTIDE SEQUENCE [LARGE SCALE GENOMIC DNA]</scope>
    <source>
        <strain evidence="6 7">NPDC050403</strain>
    </source>
</reference>
<protein>
    <submittedName>
        <fullName evidence="6">FAD-dependent monooxygenase</fullName>
    </submittedName>
</protein>
<comment type="caution">
    <text evidence="6">The sequence shown here is derived from an EMBL/GenBank/DDBJ whole genome shotgun (WGS) entry which is preliminary data.</text>
</comment>
<keyword evidence="6" id="KW-0560">Oxidoreductase</keyword>
<evidence type="ECO:0000256" key="1">
    <source>
        <dbReference type="ARBA" id="ARBA00001974"/>
    </source>
</evidence>
<evidence type="ECO:0000256" key="2">
    <source>
        <dbReference type="ARBA" id="ARBA00007801"/>
    </source>
</evidence>
<evidence type="ECO:0000313" key="7">
    <source>
        <dbReference type="Proteomes" id="UP001551695"/>
    </source>
</evidence>
<accession>A0ABV3FLH5</accession>
<dbReference type="PRINTS" id="PR00420">
    <property type="entry name" value="RNGMNOXGNASE"/>
</dbReference>
<feature type="domain" description="FAD-binding" evidence="5">
    <location>
        <begin position="3"/>
        <end position="358"/>
    </location>
</feature>
<keyword evidence="3" id="KW-0285">Flavoprotein</keyword>
<dbReference type="PANTHER" id="PTHR43004:SF19">
    <property type="entry name" value="BINDING MONOOXYGENASE, PUTATIVE (JCVI)-RELATED"/>
    <property type="match status" value="1"/>
</dbReference>
<dbReference type="Pfam" id="PF01494">
    <property type="entry name" value="FAD_binding_3"/>
    <property type="match status" value="1"/>
</dbReference>
<keyword evidence="7" id="KW-1185">Reference proteome</keyword>
<dbReference type="InterPro" id="IPR036249">
    <property type="entry name" value="Thioredoxin-like_sf"/>
</dbReference>
<sequence length="536" mass="57150">MVDTEVIVVGAGPVGLTAAVELARRGVRCRVIDALPEPPRYAKAVGVQPRTLEVFEGLGVLREVLDAAEQMRGQIVYVDGAEVARLELTLPPGIPYRFVGLPQYLTERILCERLATTGVAVERGTRLTTFEQDGEGVTAVFADADGERTVRARYLVGCDGAHSVVRKTLGLSFEGAAFAEQYMLGDVELDWSQPRGYGVRSTRRVDGGADDLLVCIPLPGRGRYRVSMLVPDELALAPTAGRIEHGFEGGRKPELRHIQAVLDRLSPEPVTAANLRWSSVFRISHRIVDTYGRGRVFVAGDAAHIHPPTGAQGMNTGIQDAHGLAWKLAAAVAGVDAAGLLDSYDAERRPVGAEVVGRTVRSAREGIGAGESDPARVILREAQLSIDYGDSPLVASVKDSLDPRPGIRAPDAAGLTRAVAVFAVDLFSLLAGPDHTLLLYAGEDVDLDGLGALERLAAAACVAAHGRLDSYLVAAPGAAVETTRLPVIRDSETDFARVYAAVSGAAYVVRPDGYLGYVNRTPDVDDVTSYLKTTFR</sequence>
<evidence type="ECO:0000256" key="3">
    <source>
        <dbReference type="ARBA" id="ARBA00022630"/>
    </source>
</evidence>
<gene>
    <name evidence="6" type="ORF">AB0I48_01765</name>
</gene>
<dbReference type="GO" id="GO:0004497">
    <property type="term" value="F:monooxygenase activity"/>
    <property type="evidence" value="ECO:0007669"/>
    <property type="project" value="UniProtKB-KW"/>
</dbReference>
<keyword evidence="4" id="KW-0274">FAD</keyword>
<evidence type="ECO:0000259" key="5">
    <source>
        <dbReference type="Pfam" id="PF01494"/>
    </source>
</evidence>
<dbReference type="RefSeq" id="WP_357779402.1">
    <property type="nucleotide sequence ID" value="NZ_JBFAKC010000001.1"/>
</dbReference>
<evidence type="ECO:0000256" key="4">
    <source>
        <dbReference type="ARBA" id="ARBA00022827"/>
    </source>
</evidence>
<comment type="cofactor">
    <cofactor evidence="1">
        <name>FAD</name>
        <dbReference type="ChEBI" id="CHEBI:57692"/>
    </cofactor>
</comment>
<dbReference type="InterPro" id="IPR050641">
    <property type="entry name" value="RIFMO-like"/>
</dbReference>
<dbReference type="Proteomes" id="UP001551695">
    <property type="component" value="Unassembled WGS sequence"/>
</dbReference>
<dbReference type="InterPro" id="IPR002938">
    <property type="entry name" value="FAD-bd"/>
</dbReference>
<dbReference type="SUPFAM" id="SSF52833">
    <property type="entry name" value="Thioredoxin-like"/>
    <property type="match status" value="1"/>
</dbReference>
<dbReference type="Gene3D" id="3.50.50.60">
    <property type="entry name" value="FAD/NAD(P)-binding domain"/>
    <property type="match status" value="1"/>
</dbReference>
<evidence type="ECO:0000313" key="6">
    <source>
        <dbReference type="EMBL" id="MEV0706269.1"/>
    </source>
</evidence>
<organism evidence="6 7">
    <name type="scientific">Nocardia aurea</name>
    <dbReference type="NCBI Taxonomy" id="2144174"/>
    <lineage>
        <taxon>Bacteria</taxon>
        <taxon>Bacillati</taxon>
        <taxon>Actinomycetota</taxon>
        <taxon>Actinomycetes</taxon>
        <taxon>Mycobacteriales</taxon>
        <taxon>Nocardiaceae</taxon>
        <taxon>Nocardia</taxon>
    </lineage>
</organism>
<dbReference type="SUPFAM" id="SSF51905">
    <property type="entry name" value="FAD/NAD(P)-binding domain"/>
    <property type="match status" value="1"/>
</dbReference>
<dbReference type="Gene3D" id="3.40.30.120">
    <property type="match status" value="1"/>
</dbReference>
<keyword evidence="6" id="KW-0503">Monooxygenase</keyword>
<name>A0ABV3FLH5_9NOCA</name>
<proteinExistence type="inferred from homology"/>
<dbReference type="InterPro" id="IPR036188">
    <property type="entry name" value="FAD/NAD-bd_sf"/>
</dbReference>
<dbReference type="PANTHER" id="PTHR43004">
    <property type="entry name" value="TRK SYSTEM POTASSIUM UPTAKE PROTEIN"/>
    <property type="match status" value="1"/>
</dbReference>
<dbReference type="Gene3D" id="3.30.70.2450">
    <property type="match status" value="1"/>
</dbReference>